<dbReference type="AlphaFoldDB" id="A0A1M7QYF0"/>
<feature type="domain" description="SnoaL-like" evidence="1">
    <location>
        <begin position="11"/>
        <end position="112"/>
    </location>
</feature>
<dbReference type="Gene3D" id="3.10.450.50">
    <property type="match status" value="1"/>
</dbReference>
<proteinExistence type="predicted"/>
<dbReference type="Pfam" id="PF12680">
    <property type="entry name" value="SnoaL_2"/>
    <property type="match status" value="1"/>
</dbReference>
<name>A0A1M7QYF0_9ACTN</name>
<accession>A0A1M7QYF0</accession>
<organism evidence="2 3">
    <name type="scientific">Actinacidiphila paucisporea</name>
    <dbReference type="NCBI Taxonomy" id="310782"/>
    <lineage>
        <taxon>Bacteria</taxon>
        <taxon>Bacillati</taxon>
        <taxon>Actinomycetota</taxon>
        <taxon>Actinomycetes</taxon>
        <taxon>Kitasatosporales</taxon>
        <taxon>Streptomycetaceae</taxon>
        <taxon>Actinacidiphila</taxon>
    </lineage>
</organism>
<sequence>MSETAEAVADRLQEAFEAGDLALLGPLLSPDVRWGGEGDAPQTCHSRADVLACYGRLHAAGVRPRITETIVREQSVILRFSLTGPGCESVPYRDGRPQQQHGHDQCTRYRGKCAAPLGPFGVATSRALVTRTITPHVSTAARAATAALTRTWARLHPVVFPRQRCTACPRSRR</sequence>
<evidence type="ECO:0000259" key="1">
    <source>
        <dbReference type="Pfam" id="PF12680"/>
    </source>
</evidence>
<protein>
    <submittedName>
        <fullName evidence="2">SnoaL-like domain-containing protein</fullName>
    </submittedName>
</protein>
<evidence type="ECO:0000313" key="3">
    <source>
        <dbReference type="Proteomes" id="UP000184111"/>
    </source>
</evidence>
<dbReference type="Proteomes" id="UP000184111">
    <property type="component" value="Unassembled WGS sequence"/>
</dbReference>
<reference evidence="2 3" key="1">
    <citation type="submission" date="2016-11" db="EMBL/GenBank/DDBJ databases">
        <authorList>
            <person name="Jaros S."/>
            <person name="Januszkiewicz K."/>
            <person name="Wedrychowicz H."/>
        </authorList>
    </citation>
    <scope>NUCLEOTIDE SEQUENCE [LARGE SCALE GENOMIC DNA]</scope>
    <source>
        <strain evidence="2 3">CGMCC 4.2025</strain>
    </source>
</reference>
<dbReference type="SUPFAM" id="SSF54427">
    <property type="entry name" value="NTF2-like"/>
    <property type="match status" value="1"/>
</dbReference>
<gene>
    <name evidence="2" type="ORF">SAMN05216499_1492</name>
</gene>
<dbReference type="InterPro" id="IPR037401">
    <property type="entry name" value="SnoaL-like"/>
</dbReference>
<dbReference type="EMBL" id="FRBI01000049">
    <property type="protein sequence ID" value="SHN37011.1"/>
    <property type="molecule type" value="Genomic_DNA"/>
</dbReference>
<dbReference type="InterPro" id="IPR032710">
    <property type="entry name" value="NTF2-like_dom_sf"/>
</dbReference>
<dbReference type="RefSeq" id="WP_073503016.1">
    <property type="nucleotide sequence ID" value="NZ_FRBI01000049.1"/>
</dbReference>
<keyword evidence="3" id="KW-1185">Reference proteome</keyword>
<evidence type="ECO:0000313" key="2">
    <source>
        <dbReference type="EMBL" id="SHN37011.1"/>
    </source>
</evidence>
<dbReference type="OrthoDB" id="3854773at2"/>